<proteinExistence type="predicted"/>
<dbReference type="Pfam" id="PF13843">
    <property type="entry name" value="DDE_Tnp_1_7"/>
    <property type="match status" value="1"/>
</dbReference>
<accession>A0A8S3XGB7</accession>
<evidence type="ECO:0000313" key="4">
    <source>
        <dbReference type="Proteomes" id="UP000691718"/>
    </source>
</evidence>
<reference evidence="3" key="1">
    <citation type="submission" date="2021-04" db="EMBL/GenBank/DDBJ databases">
        <authorList>
            <person name="Tunstrom K."/>
        </authorList>
    </citation>
    <scope>NUCLEOTIDE SEQUENCE</scope>
</reference>
<sequence length="332" mass="39092">MSINDENIARCLEIEVSDEEERLNEIPATWSSMLRKIMCSKRTVNMTLKMETKSKDGRPPKRVSSRRYRINDVQIEEWLEELEEENEFSDFDDSVEDPNYVEGNVLEQQEVLEEFEEQNIQSNERDFDSEDEEPFSSLASRDQGGPNYIGKNGFLWSKKEIVKTSRTPAHNIIHVSRSTEELVFRSIDDLWSKIFDSQIVETVVLYTNQKLLTYRERFRNTNRQELKDTNETEMRSLFRLLYYSSVFKCNGADANYLFATDGTGHEIFRCVMSKYRFCTLINCLRLDNGMDRQERLKSDRLAAISWFQTTKRGLFAIFSTRIGNSELKRTRL</sequence>
<dbReference type="Proteomes" id="UP000691718">
    <property type="component" value="Unassembled WGS sequence"/>
</dbReference>
<keyword evidence="4" id="KW-1185">Reference proteome</keyword>
<name>A0A8S3XGB7_PARAO</name>
<dbReference type="InterPro" id="IPR029526">
    <property type="entry name" value="PGBD"/>
</dbReference>
<feature type="domain" description="PiggyBac transposable element-derived protein" evidence="2">
    <location>
        <begin position="189"/>
        <end position="304"/>
    </location>
</feature>
<dbReference type="OrthoDB" id="6923380at2759"/>
<gene>
    <name evidence="3" type="ORF">PAPOLLO_LOCUS18104</name>
</gene>
<organism evidence="3 4">
    <name type="scientific">Parnassius apollo</name>
    <name type="common">Apollo butterfly</name>
    <name type="synonym">Papilio apollo</name>
    <dbReference type="NCBI Taxonomy" id="110799"/>
    <lineage>
        <taxon>Eukaryota</taxon>
        <taxon>Metazoa</taxon>
        <taxon>Ecdysozoa</taxon>
        <taxon>Arthropoda</taxon>
        <taxon>Hexapoda</taxon>
        <taxon>Insecta</taxon>
        <taxon>Pterygota</taxon>
        <taxon>Neoptera</taxon>
        <taxon>Endopterygota</taxon>
        <taxon>Lepidoptera</taxon>
        <taxon>Glossata</taxon>
        <taxon>Ditrysia</taxon>
        <taxon>Papilionoidea</taxon>
        <taxon>Papilionidae</taxon>
        <taxon>Parnassiinae</taxon>
        <taxon>Parnassini</taxon>
        <taxon>Parnassius</taxon>
        <taxon>Parnassius</taxon>
    </lineage>
</organism>
<dbReference type="EMBL" id="CAJQZP010001160">
    <property type="protein sequence ID" value="CAG5024220.1"/>
    <property type="molecule type" value="Genomic_DNA"/>
</dbReference>
<evidence type="ECO:0000313" key="3">
    <source>
        <dbReference type="EMBL" id="CAG5024220.1"/>
    </source>
</evidence>
<feature type="region of interest" description="Disordered" evidence="1">
    <location>
        <begin position="118"/>
        <end position="143"/>
    </location>
</feature>
<comment type="caution">
    <text evidence="3">The sequence shown here is derived from an EMBL/GenBank/DDBJ whole genome shotgun (WGS) entry which is preliminary data.</text>
</comment>
<evidence type="ECO:0000256" key="1">
    <source>
        <dbReference type="SAM" id="MobiDB-lite"/>
    </source>
</evidence>
<protein>
    <submittedName>
        <fullName evidence="3">(apollo) hypothetical protein</fullName>
    </submittedName>
</protein>
<evidence type="ECO:0000259" key="2">
    <source>
        <dbReference type="Pfam" id="PF13843"/>
    </source>
</evidence>
<dbReference type="AlphaFoldDB" id="A0A8S3XGB7"/>